<dbReference type="Proteomes" id="UP000038647">
    <property type="component" value="Unassembled WGS sequence"/>
</dbReference>
<sequence length="32" mass="3486">MTQPLDFEKALKALQSGQTLTGKNSILTPLIK</sequence>
<proteinExistence type="predicted"/>
<evidence type="ECO:0000313" key="2">
    <source>
        <dbReference type="Proteomes" id="UP000038647"/>
    </source>
</evidence>
<dbReference type="EMBL" id="CQEH01000037">
    <property type="protein sequence ID" value="CNL80320.1"/>
    <property type="molecule type" value="Genomic_DNA"/>
</dbReference>
<accession>A0ABM9SZ40</accession>
<reference evidence="1 2" key="1">
    <citation type="submission" date="2015-03" db="EMBL/GenBank/DDBJ databases">
        <authorList>
            <consortium name="Pathogen Informatics"/>
            <person name="Murphy D."/>
        </authorList>
    </citation>
    <scope>NUCLEOTIDE SEQUENCE [LARGE SCALE GENOMIC DNA]</scope>
    <source>
        <strain evidence="1 2">IP08791</strain>
    </source>
</reference>
<name>A0ABM9SZ40_YERAL</name>
<protein>
    <submittedName>
        <fullName evidence="1">ISsod5, transposase</fullName>
    </submittedName>
</protein>
<gene>
    <name evidence="1" type="ORF">ERS137966_04178</name>
</gene>
<comment type="caution">
    <text evidence="1">The sequence shown here is derived from an EMBL/GenBank/DDBJ whole genome shotgun (WGS) entry which is preliminary data.</text>
</comment>
<keyword evidence="2" id="KW-1185">Reference proteome</keyword>
<organism evidence="1 2">
    <name type="scientific">Yersinia aldovae</name>
    <dbReference type="NCBI Taxonomy" id="29483"/>
    <lineage>
        <taxon>Bacteria</taxon>
        <taxon>Pseudomonadati</taxon>
        <taxon>Pseudomonadota</taxon>
        <taxon>Gammaproteobacteria</taxon>
        <taxon>Enterobacterales</taxon>
        <taxon>Yersiniaceae</taxon>
        <taxon>Yersinia</taxon>
    </lineage>
</organism>
<evidence type="ECO:0000313" key="1">
    <source>
        <dbReference type="EMBL" id="CNL80320.1"/>
    </source>
</evidence>